<evidence type="ECO:0000256" key="1">
    <source>
        <dbReference type="SAM" id="MobiDB-lite"/>
    </source>
</evidence>
<proteinExistence type="predicted"/>
<reference evidence="2" key="1">
    <citation type="journal article" date="2020" name="Nature">
        <title>Giant virus diversity and host interactions through global metagenomics.</title>
        <authorList>
            <person name="Schulz F."/>
            <person name="Roux S."/>
            <person name="Paez-Espino D."/>
            <person name="Jungbluth S."/>
            <person name="Walsh D.A."/>
            <person name="Denef V.J."/>
            <person name="McMahon K.D."/>
            <person name="Konstantinidis K.T."/>
            <person name="Eloe-Fadrosh E.A."/>
            <person name="Kyrpides N.C."/>
            <person name="Woyke T."/>
        </authorList>
    </citation>
    <scope>NUCLEOTIDE SEQUENCE</scope>
    <source>
        <strain evidence="2">GVMAG-S-ERX555961-36</strain>
    </source>
</reference>
<feature type="compositionally biased region" description="Low complexity" evidence="1">
    <location>
        <begin position="415"/>
        <end position="434"/>
    </location>
</feature>
<name>A0A6C0AVF4_9ZZZZ</name>
<dbReference type="SUPFAM" id="SSF47473">
    <property type="entry name" value="EF-hand"/>
    <property type="match status" value="1"/>
</dbReference>
<evidence type="ECO:0000313" key="2">
    <source>
        <dbReference type="EMBL" id="QHS83546.1"/>
    </source>
</evidence>
<dbReference type="Gene3D" id="1.10.238.10">
    <property type="entry name" value="EF-hand"/>
    <property type="match status" value="1"/>
</dbReference>
<feature type="compositionally biased region" description="Basic and acidic residues" evidence="1">
    <location>
        <begin position="539"/>
        <end position="550"/>
    </location>
</feature>
<feature type="region of interest" description="Disordered" evidence="1">
    <location>
        <begin position="415"/>
        <end position="440"/>
    </location>
</feature>
<feature type="region of interest" description="Disordered" evidence="1">
    <location>
        <begin position="527"/>
        <end position="550"/>
    </location>
</feature>
<sequence>MSYFIKIKVNLGEEQENRDDVSKEGTPTSVAIANYEQNRAVFISFAQFFLMSKRPYGYKNGIETLSNTKGTISGGVDRGKEGAGSSQGCNTICLNDPTCNAWQYSEGECKKYTISDPGHIKITDLSGTSGQGSNIGYIFRPNTDTSWAVSDLSGLTSEHDAFKAVANAILKLNCTEKDLLQRASTVAASVSVKYCYEPELTKGSVSDDYITERDTALKNLEDAAQYFIFSGDSGDIPDKTELSLLFAMIVDVMKDDLYKTNNHLKNAILNAVDELKVYSAEFNLVKGFFDRELDKDNSSTVDRQELSDLYREVIQAGESWSADTIGAAFSINAGDCVNESGIGDIVDQFFALYDLNGNGVVTLGEILASTAIPTPKYVAQVCSDSGSNVARKPISSAQIIQKRAAVAALKTGTTTAASSSGSGTTTTTTAAASSGGSGDTKCNIQEEPQPAWLQNTCGRINEMPLEVRERFERKGADINDGYYGMKDACLKNREVSDGKQYGCVWDSDAFELGSGDEGRDVEKGLAELSDPYNKGPCQRGDECSPIELKD</sequence>
<dbReference type="AlphaFoldDB" id="A0A6C0AVF4"/>
<organism evidence="2">
    <name type="scientific">viral metagenome</name>
    <dbReference type="NCBI Taxonomy" id="1070528"/>
    <lineage>
        <taxon>unclassified sequences</taxon>
        <taxon>metagenomes</taxon>
        <taxon>organismal metagenomes</taxon>
    </lineage>
</organism>
<dbReference type="EMBL" id="MN738760">
    <property type="protein sequence ID" value="QHS83546.1"/>
    <property type="molecule type" value="Genomic_DNA"/>
</dbReference>
<accession>A0A6C0AVF4</accession>
<protein>
    <recommendedName>
        <fullName evidence="3">EF-hand domain-containing protein</fullName>
    </recommendedName>
</protein>
<dbReference type="InterPro" id="IPR011992">
    <property type="entry name" value="EF-hand-dom_pair"/>
</dbReference>
<dbReference type="PROSITE" id="PS00018">
    <property type="entry name" value="EF_HAND_1"/>
    <property type="match status" value="1"/>
</dbReference>
<dbReference type="InterPro" id="IPR018247">
    <property type="entry name" value="EF_Hand_1_Ca_BS"/>
</dbReference>
<evidence type="ECO:0008006" key="3">
    <source>
        <dbReference type="Google" id="ProtNLM"/>
    </source>
</evidence>